<sequence length="143" mass="15995">MLSALYAALLIAQQSSLPVVTVQAPRSAMHLWVARSGRQHELGLMERTHLDPAQGMIFVFRRNDERYFWMKDTLMPLDMVFIERSGLVRAVLSRVPVLPPGVRDSKIPLEHARAEYVIELGAGEALRLGIVAGERLTIPALPK</sequence>
<dbReference type="EMBL" id="CABL01000015">
    <property type="protein sequence ID" value="CBH75726.1"/>
    <property type="molecule type" value="Genomic_DNA"/>
</dbReference>
<comment type="caution">
    <text evidence="1">The sequence shown here is derived from an EMBL/GenBank/DDBJ whole genome shotgun (WGS) entry which is preliminary data.</text>
</comment>
<dbReference type="InterPro" id="IPR003795">
    <property type="entry name" value="DUF192"/>
</dbReference>
<protein>
    <recommendedName>
        <fullName evidence="2">DUF192 domain-containing protein</fullName>
    </recommendedName>
</protein>
<dbReference type="Gene3D" id="2.60.120.1140">
    <property type="entry name" value="Protein of unknown function DUF192"/>
    <property type="match status" value="1"/>
</dbReference>
<name>E6PGY8_9ZZZZ</name>
<accession>E6PGY8</accession>
<evidence type="ECO:0008006" key="2">
    <source>
        <dbReference type="Google" id="ProtNLM"/>
    </source>
</evidence>
<dbReference type="AlphaFoldDB" id="E6PGY8"/>
<proteinExistence type="predicted"/>
<dbReference type="InterPro" id="IPR038695">
    <property type="entry name" value="Saro_0823-like_sf"/>
</dbReference>
<dbReference type="PANTHER" id="PTHR37953:SF1">
    <property type="entry name" value="UPF0127 PROTEIN MJ1496"/>
    <property type="match status" value="1"/>
</dbReference>
<organism evidence="1">
    <name type="scientific">mine drainage metagenome</name>
    <dbReference type="NCBI Taxonomy" id="410659"/>
    <lineage>
        <taxon>unclassified sequences</taxon>
        <taxon>metagenomes</taxon>
        <taxon>ecological metagenomes</taxon>
    </lineage>
</organism>
<dbReference type="PANTHER" id="PTHR37953">
    <property type="entry name" value="UPF0127 PROTEIN MJ1496"/>
    <property type="match status" value="1"/>
</dbReference>
<evidence type="ECO:0000313" key="1">
    <source>
        <dbReference type="EMBL" id="CBH75726.1"/>
    </source>
</evidence>
<gene>
    <name evidence="1" type="ORF">CARN1_2480</name>
</gene>
<dbReference type="Pfam" id="PF02643">
    <property type="entry name" value="DUF192"/>
    <property type="match status" value="1"/>
</dbReference>
<reference evidence="1" key="1">
    <citation type="submission" date="2009-10" db="EMBL/GenBank/DDBJ databases">
        <title>Diversity of trophic interactions inside an arsenic-rich microbial ecosystem.</title>
        <authorList>
            <person name="Bertin P.N."/>
            <person name="Heinrich-Salmeron A."/>
            <person name="Pelletier E."/>
            <person name="Goulhen-Chollet F."/>
            <person name="Arsene-Ploetze F."/>
            <person name="Gallien S."/>
            <person name="Calteau A."/>
            <person name="Vallenet D."/>
            <person name="Casiot C."/>
            <person name="Chane-Woon-Ming B."/>
            <person name="Giloteaux L."/>
            <person name="Barakat M."/>
            <person name="Bonnefoy V."/>
            <person name="Bruneel O."/>
            <person name="Chandler M."/>
            <person name="Cleiss J."/>
            <person name="Duran R."/>
            <person name="Elbaz-Poulichet F."/>
            <person name="Fonknechten N."/>
            <person name="Lauga B."/>
            <person name="Mornico D."/>
            <person name="Ortet P."/>
            <person name="Schaeffer C."/>
            <person name="Siguier P."/>
            <person name="Alexander Thil Smith A."/>
            <person name="Van Dorsselaer A."/>
            <person name="Weissenbach J."/>
            <person name="Medigue C."/>
            <person name="Le Paslier D."/>
        </authorList>
    </citation>
    <scope>NUCLEOTIDE SEQUENCE</scope>
</reference>